<reference evidence="2" key="1">
    <citation type="journal article" date="2013" name="Genetics">
        <title>The draft genome and transcriptome of Panagrellus redivivus are shaped by the harsh demands of a free-living lifestyle.</title>
        <authorList>
            <person name="Srinivasan J."/>
            <person name="Dillman A.R."/>
            <person name="Macchietto M.G."/>
            <person name="Heikkinen L."/>
            <person name="Lakso M."/>
            <person name="Fracchia K.M."/>
            <person name="Antoshechkin I."/>
            <person name="Mortazavi A."/>
            <person name="Wong G."/>
            <person name="Sternberg P.W."/>
        </authorList>
    </citation>
    <scope>NUCLEOTIDE SEQUENCE [LARGE SCALE GENOMIC DNA]</scope>
    <source>
        <strain evidence="2">MT8872</strain>
    </source>
</reference>
<evidence type="ECO:0000313" key="3">
    <source>
        <dbReference type="WBParaSite" id="Pan_g10143.t1"/>
    </source>
</evidence>
<keyword evidence="2" id="KW-1185">Reference proteome</keyword>
<sequence length="136" mass="15805">MVDLPDSLFSFAILIIVVFAVLFLMVAGVCFIVRRFVQKMRKKEQNHVNRNSHAYWSKKFAETSPHFTYWQQTEQLRIQARPNFGIELLDNLTTLHKKRSSMDMHKRASSAAIFVPIDKPIVAGRRNSTSKPRRTV</sequence>
<dbReference type="AlphaFoldDB" id="A0A7E4ULC5"/>
<protein>
    <submittedName>
        <fullName evidence="3">Uncharacterized protein</fullName>
    </submittedName>
</protein>
<evidence type="ECO:0000256" key="1">
    <source>
        <dbReference type="SAM" id="Phobius"/>
    </source>
</evidence>
<feature type="transmembrane region" description="Helical" evidence="1">
    <location>
        <begin position="12"/>
        <end position="33"/>
    </location>
</feature>
<organism evidence="2 3">
    <name type="scientific">Panagrellus redivivus</name>
    <name type="common">Microworm</name>
    <dbReference type="NCBI Taxonomy" id="6233"/>
    <lineage>
        <taxon>Eukaryota</taxon>
        <taxon>Metazoa</taxon>
        <taxon>Ecdysozoa</taxon>
        <taxon>Nematoda</taxon>
        <taxon>Chromadorea</taxon>
        <taxon>Rhabditida</taxon>
        <taxon>Tylenchina</taxon>
        <taxon>Panagrolaimomorpha</taxon>
        <taxon>Panagrolaimoidea</taxon>
        <taxon>Panagrolaimidae</taxon>
        <taxon>Panagrellus</taxon>
    </lineage>
</organism>
<keyword evidence="1" id="KW-0812">Transmembrane</keyword>
<keyword evidence="1" id="KW-0472">Membrane</keyword>
<dbReference type="Proteomes" id="UP000492821">
    <property type="component" value="Unassembled WGS sequence"/>
</dbReference>
<reference evidence="3" key="2">
    <citation type="submission" date="2020-10" db="UniProtKB">
        <authorList>
            <consortium name="WormBaseParasite"/>
        </authorList>
    </citation>
    <scope>IDENTIFICATION</scope>
</reference>
<keyword evidence="1" id="KW-1133">Transmembrane helix</keyword>
<evidence type="ECO:0000313" key="2">
    <source>
        <dbReference type="Proteomes" id="UP000492821"/>
    </source>
</evidence>
<accession>A0A7E4ULC5</accession>
<dbReference type="WBParaSite" id="Pan_g10143.t1">
    <property type="protein sequence ID" value="Pan_g10143.t1"/>
    <property type="gene ID" value="Pan_g10143"/>
</dbReference>
<proteinExistence type="predicted"/>
<name>A0A7E4ULC5_PANRE</name>